<feature type="transmembrane region" description="Helical" evidence="11">
    <location>
        <begin position="412"/>
        <end position="431"/>
    </location>
</feature>
<comment type="catalytic activity">
    <reaction evidence="11">
        <text>L-cysteinyl-[protein] + hexadecanoyl-CoA = S-hexadecanoyl-L-cysteinyl-[protein] + CoA</text>
        <dbReference type="Rhea" id="RHEA:36683"/>
        <dbReference type="Rhea" id="RHEA-COMP:10131"/>
        <dbReference type="Rhea" id="RHEA-COMP:11032"/>
        <dbReference type="ChEBI" id="CHEBI:29950"/>
        <dbReference type="ChEBI" id="CHEBI:57287"/>
        <dbReference type="ChEBI" id="CHEBI:57379"/>
        <dbReference type="ChEBI" id="CHEBI:74151"/>
        <dbReference type="EC" id="2.3.1.225"/>
    </reaction>
</comment>
<evidence type="ECO:0000256" key="7">
    <source>
        <dbReference type="ARBA" id="ARBA00022989"/>
    </source>
</evidence>
<keyword evidence="8" id="KW-0333">Golgi apparatus</keyword>
<keyword evidence="9 11" id="KW-0472">Membrane</keyword>
<comment type="subcellular location">
    <subcellularLocation>
        <location evidence="2">Golgi apparatus membrane</location>
        <topology evidence="2">Single-pass type IV membrane protein</topology>
    </subcellularLocation>
    <subcellularLocation>
        <location evidence="1">Membrane</location>
        <topology evidence="1">Multi-pass membrane protein</topology>
    </subcellularLocation>
</comment>
<comment type="similarity">
    <text evidence="3">Belongs to the GOSR1 family.</text>
</comment>
<evidence type="ECO:0000256" key="3">
    <source>
        <dbReference type="ARBA" id="ARBA00008473"/>
    </source>
</evidence>
<evidence type="ECO:0000256" key="5">
    <source>
        <dbReference type="ARBA" id="ARBA00022692"/>
    </source>
</evidence>
<evidence type="ECO:0000256" key="9">
    <source>
        <dbReference type="ARBA" id="ARBA00023136"/>
    </source>
</evidence>
<keyword evidence="6" id="KW-0653">Protein transport</keyword>
<evidence type="ECO:0000256" key="6">
    <source>
        <dbReference type="ARBA" id="ARBA00022927"/>
    </source>
</evidence>
<sequence length="502" mass="58474">MSWEIQFRKTEAQLDIKLASFLNPQSFANVDHLENDINRLLDELTEIIDGAEQKISSSPSFALQHKVSRHRDVLSDYYSQFKRAKEKSRASKNRVDLLGSVRNDIEAYRNKSFSNEQVLNKENDKLKSSHNLADQAIKIAMDTQESLRFQRSLYKGINKRFLELGQKFPMLNSLIGRIQIRKRRDSLIMGVVIGFYTVIDVAISSKKTHRSRGCLRRTRRIVNAQTPEEGRRLFFCSKWVICGVILASLLVINLFNVPTASKNSQTLHFFLHCIFLFQIYSHWKQVRRLQPLFNDGVWFDNPPRGWDFCSICHTHRPPRSHHCPLCDACILKRNHHCHFTGVCIGLGNQRNFVFFLFWIILACCYGLLLCAPLLSKHYMPLELSWRVLFGYFLPPFYIFMPLFGYSTWSGSFVMVTVAAQLASLLFASALFQHQLRLILNNQTDYDHRKKNFSYSKGSAFNLRLIFGPYPILAFLSVFIPRLNVRSRERDCIYGRPQYTKIM</sequence>
<dbReference type="EC" id="2.3.1.225" evidence="11"/>
<dbReference type="PANTHER" id="PTHR21094">
    <property type="entry name" value="GOS-28 SNARE- RELATED"/>
    <property type="match status" value="1"/>
</dbReference>
<keyword evidence="11" id="KW-0808">Transferase</keyword>
<feature type="transmembrane region" description="Helical" evidence="11">
    <location>
        <begin position="460"/>
        <end position="479"/>
    </location>
</feature>
<keyword evidence="5 11" id="KW-0812">Transmembrane</keyword>
<comment type="similarity">
    <text evidence="11">Belongs to the DHHC palmitoyltransferase family.</text>
</comment>
<keyword evidence="14" id="KW-1185">Reference proteome</keyword>
<feature type="transmembrane region" description="Helical" evidence="11">
    <location>
        <begin position="387"/>
        <end position="405"/>
    </location>
</feature>
<evidence type="ECO:0000256" key="10">
    <source>
        <dbReference type="ARBA" id="ARBA00025091"/>
    </source>
</evidence>
<reference evidence="13 14" key="1">
    <citation type="submission" date="2021-04" db="EMBL/GenBank/DDBJ databases">
        <authorList>
            <person name="Bliznina A."/>
        </authorList>
    </citation>
    <scope>NUCLEOTIDE SEQUENCE [LARGE SCALE GENOMIC DNA]</scope>
</reference>
<dbReference type="PROSITE" id="PS50216">
    <property type="entry name" value="DHHC"/>
    <property type="match status" value="1"/>
</dbReference>
<evidence type="ECO:0000256" key="11">
    <source>
        <dbReference type="RuleBase" id="RU079119"/>
    </source>
</evidence>
<keyword evidence="7 11" id="KW-1133">Transmembrane helix</keyword>
<evidence type="ECO:0000256" key="2">
    <source>
        <dbReference type="ARBA" id="ARBA00004409"/>
    </source>
</evidence>
<proteinExistence type="inferred from homology"/>
<keyword evidence="11" id="KW-0012">Acyltransferase</keyword>
<comment type="domain">
    <text evidence="11">The DHHC domain is required for palmitoyltransferase activity.</text>
</comment>
<dbReference type="Pfam" id="PF12352">
    <property type="entry name" value="V-SNARE_C"/>
    <property type="match status" value="1"/>
</dbReference>
<dbReference type="PANTHER" id="PTHR21094:SF2">
    <property type="entry name" value="GOLGI SNAP RECEPTOR COMPLEX MEMBER 1"/>
    <property type="match status" value="1"/>
</dbReference>
<name>A0ABN7RT81_OIKDI</name>
<evidence type="ECO:0000313" key="13">
    <source>
        <dbReference type="EMBL" id="CAG5082905.1"/>
    </source>
</evidence>
<dbReference type="EMBL" id="OU015568">
    <property type="protein sequence ID" value="CAG5082905.1"/>
    <property type="molecule type" value="Genomic_DNA"/>
</dbReference>
<feature type="domain" description="Palmitoyltransferase DHHC" evidence="12">
    <location>
        <begin position="307"/>
        <end position="450"/>
    </location>
</feature>
<evidence type="ECO:0000313" key="14">
    <source>
        <dbReference type="Proteomes" id="UP001158576"/>
    </source>
</evidence>
<dbReference type="Proteomes" id="UP001158576">
    <property type="component" value="Chromosome PAR"/>
</dbReference>
<dbReference type="Pfam" id="PF01529">
    <property type="entry name" value="DHHC"/>
    <property type="match status" value="1"/>
</dbReference>
<gene>
    <name evidence="13" type="ORF">OKIOD_LOCUS1791</name>
</gene>
<evidence type="ECO:0000259" key="12">
    <source>
        <dbReference type="Pfam" id="PF01529"/>
    </source>
</evidence>
<feature type="transmembrane region" description="Helical" evidence="11">
    <location>
        <begin position="186"/>
        <end position="203"/>
    </location>
</feature>
<accession>A0ABN7RT81</accession>
<protein>
    <recommendedName>
        <fullName evidence="11">Palmitoyltransferase</fullName>
        <ecNumber evidence="11">2.3.1.225</ecNumber>
    </recommendedName>
</protein>
<evidence type="ECO:0000256" key="4">
    <source>
        <dbReference type="ARBA" id="ARBA00022448"/>
    </source>
</evidence>
<feature type="transmembrane region" description="Helical" evidence="11">
    <location>
        <begin position="352"/>
        <end position="375"/>
    </location>
</feature>
<dbReference type="InterPro" id="IPR023601">
    <property type="entry name" value="Golgi_SNAP_su1"/>
</dbReference>
<evidence type="ECO:0000256" key="1">
    <source>
        <dbReference type="ARBA" id="ARBA00004141"/>
    </source>
</evidence>
<feature type="transmembrane region" description="Helical" evidence="11">
    <location>
        <begin position="233"/>
        <end position="255"/>
    </location>
</feature>
<keyword evidence="4" id="KW-0813">Transport</keyword>
<evidence type="ECO:0000256" key="8">
    <source>
        <dbReference type="ARBA" id="ARBA00023034"/>
    </source>
</evidence>
<comment type="function">
    <text evidence="10">Involved in transport from the ER to the Golgi apparatus as well as in intra-Golgi transport. It belongs to a super-family of proteins called t-SNAREs or soluble NSF (N-ethylmaleimide-sensitive factor) attachment protein receptor. May play a protective role against hydrogen peroxide induced cytotoxicity under glutathione depleted conditions in neuronal cells by regulating the intracellular ROS levels via inhibition of p38 MAPK (MAPK11, MAPK12, MAPK13 and MAPK14). Participates in docking and fusion stage of ER to cis-Golgi transport. Plays an important physiological role in VLDL-transport vesicle-Golgi fusion and thus in VLDL delivery to the hepatic cis-Golgi.</text>
</comment>
<dbReference type="InterPro" id="IPR001594">
    <property type="entry name" value="Palmitoyltrfase_DHHC"/>
</dbReference>
<organism evidence="13 14">
    <name type="scientific">Oikopleura dioica</name>
    <name type="common">Tunicate</name>
    <dbReference type="NCBI Taxonomy" id="34765"/>
    <lineage>
        <taxon>Eukaryota</taxon>
        <taxon>Metazoa</taxon>
        <taxon>Chordata</taxon>
        <taxon>Tunicata</taxon>
        <taxon>Appendicularia</taxon>
        <taxon>Copelata</taxon>
        <taxon>Oikopleuridae</taxon>
        <taxon>Oikopleura</taxon>
    </lineage>
</organism>